<dbReference type="Proteomes" id="UP001229486">
    <property type="component" value="Unassembled WGS sequence"/>
</dbReference>
<name>A0AB73IM15_9BURK</name>
<organism evidence="1 2">
    <name type="scientific">Paraburkholderia caledonica</name>
    <dbReference type="NCBI Taxonomy" id="134536"/>
    <lineage>
        <taxon>Bacteria</taxon>
        <taxon>Pseudomonadati</taxon>
        <taxon>Pseudomonadota</taxon>
        <taxon>Betaproteobacteria</taxon>
        <taxon>Burkholderiales</taxon>
        <taxon>Burkholderiaceae</taxon>
        <taxon>Paraburkholderia</taxon>
    </lineage>
</organism>
<accession>A0AB73IM15</accession>
<dbReference type="InterPro" id="IPR025562">
    <property type="entry name" value="Tae4"/>
</dbReference>
<dbReference type="Gene3D" id="4.10.280.80">
    <property type="match status" value="1"/>
</dbReference>
<dbReference type="AlphaFoldDB" id="A0AB73IM15"/>
<dbReference type="EMBL" id="JAURTK010000010">
    <property type="protein sequence ID" value="MDP9650427.1"/>
    <property type="molecule type" value="Genomic_DNA"/>
</dbReference>
<comment type="caution">
    <text evidence="1">The sequence shown here is derived from an EMBL/GenBank/DDBJ whole genome shotgun (WGS) entry which is preliminary data.</text>
</comment>
<evidence type="ECO:0008006" key="3">
    <source>
        <dbReference type="Google" id="ProtNLM"/>
    </source>
</evidence>
<protein>
    <recommendedName>
        <fullName evidence="3">Type VI secretion system (T6SS) effector Tae4 (Amidase)</fullName>
    </recommendedName>
</protein>
<dbReference type="Pfam" id="PF14113">
    <property type="entry name" value="Tae4"/>
    <property type="match status" value="1"/>
</dbReference>
<evidence type="ECO:0000313" key="1">
    <source>
        <dbReference type="EMBL" id="MDP9650427.1"/>
    </source>
</evidence>
<proteinExistence type="predicted"/>
<gene>
    <name evidence="1" type="ORF">J2793_005900</name>
</gene>
<dbReference type="RefSeq" id="WP_392395354.1">
    <property type="nucleotide sequence ID" value="NZ_JAURTK010000010.1"/>
</dbReference>
<dbReference type="Gene3D" id="3.90.1720.80">
    <property type="match status" value="1"/>
</dbReference>
<reference evidence="1" key="1">
    <citation type="submission" date="2023-07" db="EMBL/GenBank/DDBJ databases">
        <title>Sorghum-associated microbial communities from plants grown in Nebraska, USA.</title>
        <authorList>
            <person name="Schachtman D."/>
        </authorList>
    </citation>
    <scope>NUCLEOTIDE SEQUENCE</scope>
    <source>
        <strain evidence="1">DS1061</strain>
    </source>
</reference>
<sequence length="203" mass="22574">MPNRKTIIRTNATPNSIKEVQLKTVTFQELWDNYVTGDPYSDPNGQYKNQCAVRMSATFHTVGIEMKSFSQKLVKPMPGKPVLGRILLDGQATATRAYELAEWLKLQPFAGIRPPGDITGPAWRNNVAGRTGIIFFYGYWQQDGDSPDSLSGGHIDLWNGSRLTNNGALGALETFARFTLNMRTGPGYSDLGKSKQILFWALK</sequence>
<evidence type="ECO:0000313" key="2">
    <source>
        <dbReference type="Proteomes" id="UP001229486"/>
    </source>
</evidence>